<dbReference type="Pfam" id="PF00687">
    <property type="entry name" value="Ribosomal_L1"/>
    <property type="match status" value="1"/>
</dbReference>
<evidence type="ECO:0000256" key="5">
    <source>
        <dbReference type="SAM" id="SignalP"/>
    </source>
</evidence>
<dbReference type="Gene3D" id="3.30.190.20">
    <property type="match status" value="1"/>
</dbReference>
<dbReference type="AlphaFoldDB" id="A0A5Q3D960"/>
<feature type="signal peptide" evidence="5">
    <location>
        <begin position="1"/>
        <end position="16"/>
    </location>
</feature>
<dbReference type="InterPro" id="IPR002828">
    <property type="entry name" value="SurE-like_Pase/nucleotidase"/>
</dbReference>
<dbReference type="InterPro" id="IPR016095">
    <property type="entry name" value="Ribosomal_uL1_3-a/b-sand"/>
</dbReference>
<keyword evidence="2" id="KW-0689">Ribosomal protein</keyword>
<gene>
    <name evidence="7" type="ORF">C2S_3160</name>
</gene>
<dbReference type="GO" id="GO:0003735">
    <property type="term" value="F:structural constituent of ribosome"/>
    <property type="evidence" value="ECO:0007669"/>
    <property type="project" value="TreeGrafter"/>
</dbReference>
<evidence type="ECO:0000313" key="7">
    <source>
        <dbReference type="EMBL" id="VTT56361.1"/>
    </source>
</evidence>
<reference evidence="7" key="1">
    <citation type="submission" date="2019-05" db="EMBL/GenBank/DDBJ databases">
        <authorList>
            <person name="Piombo E."/>
        </authorList>
    </citation>
    <scope>NUCLEOTIDE SEQUENCE</scope>
    <source>
        <strain evidence="7">C2S</strain>
    </source>
</reference>
<name>A0A5Q3D960_FUSFU</name>
<dbReference type="CDD" id="cd00403">
    <property type="entry name" value="Ribosomal_L1"/>
    <property type="match status" value="1"/>
</dbReference>
<keyword evidence="3" id="KW-0687">Ribonucleoprotein</keyword>
<evidence type="ECO:0000256" key="3">
    <source>
        <dbReference type="ARBA" id="ARBA00023274"/>
    </source>
</evidence>
<dbReference type="GO" id="GO:0016787">
    <property type="term" value="F:hydrolase activity"/>
    <property type="evidence" value="ECO:0007669"/>
    <property type="project" value="InterPro"/>
</dbReference>
<dbReference type="PANTHER" id="PTHR36427">
    <property type="entry name" value="54S RIBOSOMAL PROTEIN L1, MITOCHONDRIAL"/>
    <property type="match status" value="1"/>
</dbReference>
<organism evidence="7 8">
    <name type="scientific">Fusarium fujikuroi</name>
    <name type="common">Bakanae and foot rot disease fungus</name>
    <name type="synonym">Gibberella fujikuroi</name>
    <dbReference type="NCBI Taxonomy" id="5127"/>
    <lineage>
        <taxon>Eukaryota</taxon>
        <taxon>Fungi</taxon>
        <taxon>Dikarya</taxon>
        <taxon>Ascomycota</taxon>
        <taxon>Pezizomycotina</taxon>
        <taxon>Sordariomycetes</taxon>
        <taxon>Hypocreomycetidae</taxon>
        <taxon>Hypocreales</taxon>
        <taxon>Nectriaceae</taxon>
        <taxon>Fusarium</taxon>
        <taxon>Fusarium fujikuroi species complex</taxon>
    </lineage>
</organism>
<evidence type="ECO:0000259" key="6">
    <source>
        <dbReference type="Pfam" id="PF01975"/>
    </source>
</evidence>
<feature type="domain" description="Survival protein SurE-like phosphatase/nucleotidase" evidence="6">
    <location>
        <begin position="19"/>
        <end position="218"/>
    </location>
</feature>
<dbReference type="InterPro" id="IPR028364">
    <property type="entry name" value="Ribosomal_uL1/biogenesis"/>
</dbReference>
<evidence type="ECO:0000256" key="2">
    <source>
        <dbReference type="ARBA" id="ARBA00022980"/>
    </source>
</evidence>
<evidence type="ECO:0000256" key="4">
    <source>
        <dbReference type="SAM" id="MobiDB-lite"/>
    </source>
</evidence>
<evidence type="ECO:0000256" key="1">
    <source>
        <dbReference type="ARBA" id="ARBA00010531"/>
    </source>
</evidence>
<keyword evidence="5" id="KW-0732">Signal</keyword>
<dbReference type="Gene3D" id="3.40.50.790">
    <property type="match status" value="1"/>
</dbReference>
<protein>
    <recommendedName>
        <fullName evidence="6">Survival protein SurE-like phosphatase/nucleotidase domain-containing protein</fullName>
    </recommendedName>
</protein>
<dbReference type="InterPro" id="IPR023674">
    <property type="entry name" value="Ribosomal_uL1-like"/>
</dbReference>
<comment type="caution">
    <text evidence="7">The sequence shown here is derived from an EMBL/GenBank/DDBJ whole genome shotgun (WGS) entry which is preliminary data.</text>
</comment>
<accession>A0A5Q3D960</accession>
<dbReference type="Gene3D" id="3.40.1210.10">
    <property type="entry name" value="Survival protein SurE-like phosphatase/nucleotidase"/>
    <property type="match status" value="1"/>
</dbReference>
<feature type="compositionally biased region" description="Basic and acidic residues" evidence="4">
    <location>
        <begin position="60"/>
        <end position="69"/>
    </location>
</feature>
<dbReference type="InterPro" id="IPR036523">
    <property type="entry name" value="SurE-like_sf"/>
</dbReference>
<comment type="similarity">
    <text evidence="1">Belongs to the universal ribosomal protein uL1 family.</text>
</comment>
<feature type="region of interest" description="Disordered" evidence="4">
    <location>
        <begin position="52"/>
        <end position="89"/>
    </location>
</feature>
<dbReference type="PANTHER" id="PTHR36427:SF3">
    <property type="entry name" value="LARGE RIBOSOMAL SUBUNIT PROTEIN UL1M"/>
    <property type="match status" value="1"/>
</dbReference>
<feature type="chain" id="PRO_5043310510" description="Survival protein SurE-like phosphatase/nucleotidase domain-containing protein" evidence="5">
    <location>
        <begin position="17"/>
        <end position="626"/>
    </location>
</feature>
<sequence>MKSFVSVAILPLAVQAVRIVQSNDDGWAESYIRTFNDALNSAGYDVVLSAPAENKSGSSSRDERPKDRTTACQYDSCPANSGPVGHDPKRPDLNWVNSFPVTAMKYGIDTFGPSLWDGEAPELAVAGPNVGTNLWLQVPFSGTVGAACYAAHEEGIPAIAFSGASTGNTAFNTSPVPKRSLVYAELATTLVKKIVDSGKPYLPQDVYLNVNFGKVEGKCTDASQFQWVLTRINTGLLSKDDTEWCGEDRLPTETEIALKSGCYASISVGDAADKTTADAARQKVVLGKLKDMLAHVKHFSNLDLLRHRGITIKGRSAIALNYTLTMAPIDRCLASMARLSLLQTPRPAIPTIPKFLAPAAAQQVRQASVVRIRKTTKKKKALPKDFKRHNLAKREFPQYSLCEAMRVLRAVEVGQPPASVKYEIHINLKTARNGPVIKNSVRLPHPVQSDWRIAVICPEGSEIAQQATAAGAVAVGQETLFEAIKKEQINFDRLICHEASEAALNKAGLGKILGPKGLMPSKRMRTIVPDVVKSMRDSAGAADYRERQGVIRMAIGQLGYSPDQLKNNIKVLLNKVKAECAEISEEVHKEVHEVILSTTHGPGISLNGKLKDAEEQITPEALSSIM</sequence>
<evidence type="ECO:0000313" key="8">
    <source>
        <dbReference type="Proteomes" id="UP000760494"/>
    </source>
</evidence>
<dbReference type="SUPFAM" id="SSF56808">
    <property type="entry name" value="Ribosomal protein L1"/>
    <property type="match status" value="1"/>
</dbReference>
<dbReference type="Proteomes" id="UP000760494">
    <property type="component" value="Unassembled WGS sequence"/>
</dbReference>
<dbReference type="Pfam" id="PF01975">
    <property type="entry name" value="SurE"/>
    <property type="match status" value="1"/>
</dbReference>
<proteinExistence type="inferred from homology"/>
<dbReference type="SUPFAM" id="SSF64167">
    <property type="entry name" value="SurE-like"/>
    <property type="match status" value="1"/>
</dbReference>
<dbReference type="EMBL" id="CABFJX010000002">
    <property type="protein sequence ID" value="VTT56361.1"/>
    <property type="molecule type" value="Genomic_DNA"/>
</dbReference>
<dbReference type="GO" id="GO:0005762">
    <property type="term" value="C:mitochondrial large ribosomal subunit"/>
    <property type="evidence" value="ECO:0007669"/>
    <property type="project" value="TreeGrafter"/>
</dbReference>